<evidence type="ECO:0000256" key="1">
    <source>
        <dbReference type="SAM" id="MobiDB-lite"/>
    </source>
</evidence>
<accession>A0ABV5PWG2</accession>
<feature type="region of interest" description="Disordered" evidence="1">
    <location>
        <begin position="1"/>
        <end position="39"/>
    </location>
</feature>
<proteinExistence type="predicted"/>
<keyword evidence="3" id="KW-1185">Reference proteome</keyword>
<comment type="caution">
    <text evidence="2">The sequence shown here is derived from an EMBL/GenBank/DDBJ whole genome shotgun (WGS) entry which is preliminary data.</text>
</comment>
<organism evidence="2 3">
    <name type="scientific">Nonomuraea roseola</name>
    <dbReference type="NCBI Taxonomy" id="46179"/>
    <lineage>
        <taxon>Bacteria</taxon>
        <taxon>Bacillati</taxon>
        <taxon>Actinomycetota</taxon>
        <taxon>Actinomycetes</taxon>
        <taxon>Streptosporangiales</taxon>
        <taxon>Streptosporangiaceae</taxon>
        <taxon>Nonomuraea</taxon>
    </lineage>
</organism>
<gene>
    <name evidence="2" type="ORF">ACFFRN_13180</name>
</gene>
<name>A0ABV5PWG2_9ACTN</name>
<reference evidence="2 3" key="1">
    <citation type="submission" date="2024-09" db="EMBL/GenBank/DDBJ databases">
        <authorList>
            <person name="Sun Q."/>
            <person name="Mori K."/>
        </authorList>
    </citation>
    <scope>NUCLEOTIDE SEQUENCE [LARGE SCALE GENOMIC DNA]</scope>
    <source>
        <strain evidence="2 3">JCM 3323</strain>
    </source>
</reference>
<protein>
    <submittedName>
        <fullName evidence="2">Uncharacterized protein</fullName>
    </submittedName>
</protein>
<sequence length="108" mass="11684">MRGNAMTEDDIRRLMAQEPTRPSEDSWAHGPDAVRDAGDPSARVAARVLLLFGDQAEVLTPHHGALDPLRVPAASVAEQLGVEVAQLPGLQFLAVVDRDELREVVPMP</sequence>
<evidence type="ECO:0000313" key="3">
    <source>
        <dbReference type="Proteomes" id="UP001589646"/>
    </source>
</evidence>
<dbReference type="Proteomes" id="UP001589646">
    <property type="component" value="Unassembled WGS sequence"/>
</dbReference>
<feature type="compositionally biased region" description="Basic and acidic residues" evidence="1">
    <location>
        <begin position="9"/>
        <end position="38"/>
    </location>
</feature>
<evidence type="ECO:0000313" key="2">
    <source>
        <dbReference type="EMBL" id="MFB9527565.1"/>
    </source>
</evidence>
<dbReference type="EMBL" id="JBHMCE010000004">
    <property type="protein sequence ID" value="MFB9527565.1"/>
    <property type="molecule type" value="Genomic_DNA"/>
</dbReference>